<keyword evidence="4" id="KW-0067">ATP-binding</keyword>
<name>A0A8J5V0R6_9HYME</name>
<keyword evidence="7" id="KW-1185">Reference proteome</keyword>
<evidence type="ECO:0000313" key="6">
    <source>
        <dbReference type="EMBL" id="KAG8040666.1"/>
    </source>
</evidence>
<dbReference type="FunFam" id="3.30.200.20:FF:000576">
    <property type="entry name" value="CBN-SEK-1 protein"/>
    <property type="match status" value="1"/>
</dbReference>
<keyword evidence="3" id="KW-0418">Kinase</keyword>
<evidence type="ECO:0000313" key="7">
    <source>
        <dbReference type="Proteomes" id="UP000729913"/>
    </source>
</evidence>
<accession>A0A8J5V0R6</accession>
<dbReference type="PANTHER" id="PTHR48013:SF11">
    <property type="entry name" value="LICORNE"/>
    <property type="match status" value="1"/>
</dbReference>
<keyword evidence="2" id="KW-0547">Nucleotide-binding</keyword>
<dbReference type="PANTHER" id="PTHR48013">
    <property type="entry name" value="DUAL SPECIFICITY MITOGEN-ACTIVATED PROTEIN KINASE KINASE 5-RELATED"/>
    <property type="match status" value="1"/>
</dbReference>
<evidence type="ECO:0000256" key="4">
    <source>
        <dbReference type="ARBA" id="ARBA00022840"/>
    </source>
</evidence>
<proteinExistence type="predicted"/>
<dbReference type="PROSITE" id="PS50011">
    <property type="entry name" value="PROTEIN_KINASE_DOM"/>
    <property type="match status" value="1"/>
</dbReference>
<organism evidence="6 7">
    <name type="scientific">Cotesia typhae</name>
    <dbReference type="NCBI Taxonomy" id="2053667"/>
    <lineage>
        <taxon>Eukaryota</taxon>
        <taxon>Metazoa</taxon>
        <taxon>Ecdysozoa</taxon>
        <taxon>Arthropoda</taxon>
        <taxon>Hexapoda</taxon>
        <taxon>Insecta</taxon>
        <taxon>Pterygota</taxon>
        <taxon>Neoptera</taxon>
        <taxon>Endopterygota</taxon>
        <taxon>Hymenoptera</taxon>
        <taxon>Apocrita</taxon>
        <taxon>Ichneumonoidea</taxon>
        <taxon>Braconidae</taxon>
        <taxon>Microgastrinae</taxon>
        <taxon>Cotesia</taxon>
    </lineage>
</organism>
<evidence type="ECO:0000256" key="1">
    <source>
        <dbReference type="ARBA" id="ARBA00022679"/>
    </source>
</evidence>
<dbReference type="OrthoDB" id="10252354at2759"/>
<dbReference type="Pfam" id="PF00069">
    <property type="entry name" value="Pkinase"/>
    <property type="match status" value="1"/>
</dbReference>
<dbReference type="EMBL" id="JAAOIC020000020">
    <property type="protein sequence ID" value="KAG8040666.1"/>
    <property type="molecule type" value="Genomic_DNA"/>
</dbReference>
<dbReference type="SMART" id="SM00220">
    <property type="entry name" value="S_TKc"/>
    <property type="match status" value="1"/>
</dbReference>
<reference evidence="6" key="2">
    <citation type="submission" date="2021-04" db="EMBL/GenBank/DDBJ databases">
        <title>Genome-wide patterns of bracovirus chromosomal integration into multiple host tissues during parasitism.</title>
        <authorList>
            <person name="Chebbi M.A.C."/>
        </authorList>
    </citation>
    <scope>NUCLEOTIDE SEQUENCE</scope>
    <source>
        <tissue evidence="6">Whole body</tissue>
    </source>
</reference>
<keyword evidence="1" id="KW-0808">Transferase</keyword>
<dbReference type="PROSITE" id="PS00108">
    <property type="entry name" value="PROTEIN_KINASE_ST"/>
    <property type="match status" value="1"/>
</dbReference>
<comment type="caution">
    <text evidence="6">The sequence shown here is derived from an EMBL/GenBank/DDBJ whole genome shotgun (WGS) entry which is preliminary data.</text>
</comment>
<dbReference type="InterPro" id="IPR008271">
    <property type="entry name" value="Ser/Thr_kinase_AS"/>
</dbReference>
<evidence type="ECO:0000256" key="3">
    <source>
        <dbReference type="ARBA" id="ARBA00022777"/>
    </source>
</evidence>
<dbReference type="GO" id="GO:0005524">
    <property type="term" value="F:ATP binding"/>
    <property type="evidence" value="ECO:0007669"/>
    <property type="project" value="UniProtKB-KW"/>
</dbReference>
<dbReference type="InterPro" id="IPR000719">
    <property type="entry name" value="Prot_kinase_dom"/>
</dbReference>
<evidence type="ECO:0000259" key="5">
    <source>
        <dbReference type="PROSITE" id="PS50011"/>
    </source>
</evidence>
<dbReference type="GO" id="GO:0051403">
    <property type="term" value="P:stress-activated MAPK cascade"/>
    <property type="evidence" value="ECO:0007669"/>
    <property type="project" value="TreeGrafter"/>
</dbReference>
<dbReference type="AlphaFoldDB" id="A0A8J5V0R6"/>
<evidence type="ECO:0000256" key="2">
    <source>
        <dbReference type="ARBA" id="ARBA00022741"/>
    </source>
</evidence>
<reference evidence="6" key="1">
    <citation type="submission" date="2020-03" db="EMBL/GenBank/DDBJ databases">
        <authorList>
            <person name="Chebbi M.A."/>
            <person name="Drezen J.M."/>
        </authorList>
    </citation>
    <scope>NUCLEOTIDE SEQUENCE</scope>
    <source>
        <tissue evidence="6">Whole body</tissue>
    </source>
</reference>
<feature type="domain" description="Protein kinase" evidence="5">
    <location>
        <begin position="48"/>
        <end position="269"/>
    </location>
</feature>
<dbReference type="GO" id="GO:0004708">
    <property type="term" value="F:MAP kinase kinase activity"/>
    <property type="evidence" value="ECO:0007669"/>
    <property type="project" value="TreeGrafter"/>
</dbReference>
<protein>
    <recommendedName>
        <fullName evidence="5">Protein kinase domain-containing protein</fullName>
    </recommendedName>
</protein>
<gene>
    <name evidence="6" type="ORF">G9C98_002662</name>
</gene>
<sequence length="295" mass="33506">MAARKGKRNLKLQVSEEAPVNITPPRNLDKRTTITIEDKTFEVEADDLETICMLGRGAYGIVDKVKHKQSGTIMAVKRITATVNNQEQKRLVMDLDISMRSSDCPYTVQFYGALFREGDVWICMEVMDMSLDKFYVKAYKNGCSIPEDILGKIALSVVSALHYLYSQLRVIHRDVKPSNILINRKGEVKICDFDVWSLGISLVELATGRFPYESWGTPFEQLKQVVKDDPPKLPSGKFSQPFEELITKCLMKDFTARPNYSQLLELDFIVEHSKKDTDVAGFVDKILNLPDPEQS</sequence>
<dbReference type="Proteomes" id="UP000729913">
    <property type="component" value="Unassembled WGS sequence"/>
</dbReference>